<dbReference type="InterPro" id="IPR036890">
    <property type="entry name" value="HATPase_C_sf"/>
</dbReference>
<dbReference type="Gene3D" id="1.10.287.130">
    <property type="match status" value="1"/>
</dbReference>
<accession>A0A9X4B3L3</accession>
<keyword evidence="11 14" id="KW-1133">Transmembrane helix</keyword>
<dbReference type="InterPro" id="IPR005467">
    <property type="entry name" value="His_kinase_dom"/>
</dbReference>
<comment type="subcellular location">
    <subcellularLocation>
        <location evidence="2">Cell membrane</location>
        <topology evidence="2">Multi-pass membrane protein</topology>
    </subcellularLocation>
</comment>
<evidence type="ECO:0000256" key="10">
    <source>
        <dbReference type="ARBA" id="ARBA00022840"/>
    </source>
</evidence>
<dbReference type="EMBL" id="JAMRYU010000187">
    <property type="protein sequence ID" value="MDC4242872.1"/>
    <property type="molecule type" value="Genomic_DNA"/>
</dbReference>
<keyword evidence="8" id="KW-0547">Nucleotide-binding</keyword>
<dbReference type="GO" id="GO:0005886">
    <property type="term" value="C:plasma membrane"/>
    <property type="evidence" value="ECO:0007669"/>
    <property type="project" value="UniProtKB-SubCell"/>
</dbReference>
<evidence type="ECO:0000256" key="11">
    <source>
        <dbReference type="ARBA" id="ARBA00022989"/>
    </source>
</evidence>
<dbReference type="GO" id="GO:0000155">
    <property type="term" value="F:phosphorelay sensor kinase activity"/>
    <property type="evidence" value="ECO:0007669"/>
    <property type="project" value="InterPro"/>
</dbReference>
<keyword evidence="12" id="KW-0902">Two-component regulatory system</keyword>
<dbReference type="InterPro" id="IPR050398">
    <property type="entry name" value="HssS/ArlS-like"/>
</dbReference>
<sequence length="439" mass="51067">MKDLKIFPKIFIQTFSIIGIIIILMHLLIFLIFPRTYLDTRKAEIYNKANEISRNMNGKELNYIEQTLDFYSNTGEIKAFIKDVNDNNEIKIKKQLNINLESNNNSLIIEEREITVNNGKKIHLQFVSTADMQKDAKNLSLKFLPYSLLISLLFSSIISLAYAKSIKNNIQEIKNVTDKMMKLDKKARLKFDSSDEVGQLKEQINDLYTTLLRTIDDLKFKNKEILKLEKLKYNFFKGASHELKTPLASLKIILENMKYNIGKYKERDIYINECIDIVDSLTKNISQILSVHSIENLNNDEEYLKINDVLEGVLKKYEVLVNQKNITINNYILDENIYIGKTALNIILSNLISNAVKYTDENGVINIGLDKDWLYIENSYGDNKVSDIDKLFEFKFDLNKENSNGLGLYIVSNLLNNYNKKFKVLQNREYFVFKIKLSS</sequence>
<dbReference type="GO" id="GO:0005524">
    <property type="term" value="F:ATP binding"/>
    <property type="evidence" value="ECO:0007669"/>
    <property type="project" value="UniProtKB-KW"/>
</dbReference>
<organism evidence="17 18">
    <name type="scientific">Clostridium tertium</name>
    <dbReference type="NCBI Taxonomy" id="1559"/>
    <lineage>
        <taxon>Bacteria</taxon>
        <taxon>Bacillati</taxon>
        <taxon>Bacillota</taxon>
        <taxon>Clostridia</taxon>
        <taxon>Eubacteriales</taxon>
        <taxon>Clostridiaceae</taxon>
        <taxon>Clostridium</taxon>
    </lineage>
</organism>
<keyword evidence="17" id="KW-0614">Plasmid</keyword>
<dbReference type="PANTHER" id="PTHR45528">
    <property type="entry name" value="SENSOR HISTIDINE KINASE CPXA"/>
    <property type="match status" value="1"/>
</dbReference>
<dbReference type="PANTHER" id="PTHR45528:SF1">
    <property type="entry name" value="SENSOR HISTIDINE KINASE CPXA"/>
    <property type="match status" value="1"/>
</dbReference>
<evidence type="ECO:0000259" key="15">
    <source>
        <dbReference type="PROSITE" id="PS50109"/>
    </source>
</evidence>
<dbReference type="InterPro" id="IPR036097">
    <property type="entry name" value="HisK_dim/P_sf"/>
</dbReference>
<feature type="transmembrane region" description="Helical" evidence="14">
    <location>
        <begin position="12"/>
        <end position="33"/>
    </location>
</feature>
<dbReference type="PROSITE" id="PS50885">
    <property type="entry name" value="HAMP"/>
    <property type="match status" value="1"/>
</dbReference>
<dbReference type="RefSeq" id="WP_003482604.1">
    <property type="nucleotide sequence ID" value="NZ_JAMRYU010000187.1"/>
</dbReference>
<evidence type="ECO:0000256" key="5">
    <source>
        <dbReference type="ARBA" id="ARBA00022553"/>
    </source>
</evidence>
<evidence type="ECO:0000256" key="7">
    <source>
        <dbReference type="ARBA" id="ARBA00022692"/>
    </source>
</evidence>
<evidence type="ECO:0000256" key="12">
    <source>
        <dbReference type="ARBA" id="ARBA00023012"/>
    </source>
</evidence>
<keyword evidence="9 17" id="KW-0418">Kinase</keyword>
<dbReference type="SUPFAM" id="SSF47384">
    <property type="entry name" value="Homodimeric domain of signal transducing histidine kinase"/>
    <property type="match status" value="1"/>
</dbReference>
<keyword evidence="7 14" id="KW-0812">Transmembrane</keyword>
<keyword evidence="4" id="KW-1003">Cell membrane</keyword>
<evidence type="ECO:0000313" key="18">
    <source>
        <dbReference type="Proteomes" id="UP001141183"/>
    </source>
</evidence>
<evidence type="ECO:0000256" key="1">
    <source>
        <dbReference type="ARBA" id="ARBA00000085"/>
    </source>
</evidence>
<evidence type="ECO:0000259" key="16">
    <source>
        <dbReference type="PROSITE" id="PS50885"/>
    </source>
</evidence>
<feature type="domain" description="HAMP" evidence="16">
    <location>
        <begin position="164"/>
        <end position="216"/>
    </location>
</feature>
<evidence type="ECO:0000256" key="3">
    <source>
        <dbReference type="ARBA" id="ARBA00012438"/>
    </source>
</evidence>
<evidence type="ECO:0000256" key="14">
    <source>
        <dbReference type="SAM" id="Phobius"/>
    </source>
</evidence>
<keyword evidence="6" id="KW-0808">Transferase</keyword>
<dbReference type="Gene3D" id="3.30.565.10">
    <property type="entry name" value="Histidine kinase-like ATPase, C-terminal domain"/>
    <property type="match status" value="1"/>
</dbReference>
<dbReference type="Pfam" id="PF02518">
    <property type="entry name" value="HATPase_c"/>
    <property type="match status" value="1"/>
</dbReference>
<evidence type="ECO:0000256" key="9">
    <source>
        <dbReference type="ARBA" id="ARBA00022777"/>
    </source>
</evidence>
<evidence type="ECO:0000256" key="13">
    <source>
        <dbReference type="ARBA" id="ARBA00023136"/>
    </source>
</evidence>
<dbReference type="InterPro" id="IPR003594">
    <property type="entry name" value="HATPase_dom"/>
</dbReference>
<proteinExistence type="predicted"/>
<comment type="caution">
    <text evidence="17">The sequence shown here is derived from an EMBL/GenBank/DDBJ whole genome shotgun (WGS) entry which is preliminary data.</text>
</comment>
<evidence type="ECO:0000256" key="8">
    <source>
        <dbReference type="ARBA" id="ARBA00022741"/>
    </source>
</evidence>
<dbReference type="CDD" id="cd00082">
    <property type="entry name" value="HisKA"/>
    <property type="match status" value="1"/>
</dbReference>
<gene>
    <name evidence="17" type="ORF">NE398_22440</name>
</gene>
<evidence type="ECO:0000256" key="2">
    <source>
        <dbReference type="ARBA" id="ARBA00004651"/>
    </source>
</evidence>
<feature type="transmembrane region" description="Helical" evidence="14">
    <location>
        <begin position="143"/>
        <end position="163"/>
    </location>
</feature>
<dbReference type="CDD" id="cd06225">
    <property type="entry name" value="HAMP"/>
    <property type="match status" value="1"/>
</dbReference>
<evidence type="ECO:0000256" key="6">
    <source>
        <dbReference type="ARBA" id="ARBA00022679"/>
    </source>
</evidence>
<keyword evidence="10" id="KW-0067">ATP-binding</keyword>
<keyword evidence="13 14" id="KW-0472">Membrane</keyword>
<dbReference type="SUPFAM" id="SSF55874">
    <property type="entry name" value="ATPase domain of HSP90 chaperone/DNA topoisomerase II/histidine kinase"/>
    <property type="match status" value="1"/>
</dbReference>
<dbReference type="InterPro" id="IPR003660">
    <property type="entry name" value="HAMP_dom"/>
</dbReference>
<dbReference type="Proteomes" id="UP001141183">
    <property type="component" value="Unassembled WGS sequence"/>
</dbReference>
<dbReference type="InterPro" id="IPR003661">
    <property type="entry name" value="HisK_dim/P_dom"/>
</dbReference>
<feature type="domain" description="Histidine kinase" evidence="15">
    <location>
        <begin position="238"/>
        <end position="439"/>
    </location>
</feature>
<evidence type="ECO:0000313" key="17">
    <source>
        <dbReference type="EMBL" id="MDC4242872.1"/>
    </source>
</evidence>
<keyword evidence="5" id="KW-0597">Phosphoprotein</keyword>
<dbReference type="EC" id="2.7.13.3" evidence="3"/>
<dbReference type="AlphaFoldDB" id="A0A9X4B3L3"/>
<keyword evidence="18" id="KW-1185">Reference proteome</keyword>
<dbReference type="PROSITE" id="PS50109">
    <property type="entry name" value="HIS_KIN"/>
    <property type="match status" value="1"/>
</dbReference>
<evidence type="ECO:0000256" key="4">
    <source>
        <dbReference type="ARBA" id="ARBA00022475"/>
    </source>
</evidence>
<dbReference type="Gene3D" id="6.10.340.10">
    <property type="match status" value="1"/>
</dbReference>
<name>A0A9X4B3L3_9CLOT</name>
<protein>
    <recommendedName>
        <fullName evidence="3">histidine kinase</fullName>
        <ecNumber evidence="3">2.7.13.3</ecNumber>
    </recommendedName>
</protein>
<geneLocation type="plasmid" evidence="17">
    <name>p3</name>
</geneLocation>
<comment type="catalytic activity">
    <reaction evidence="1">
        <text>ATP + protein L-histidine = ADP + protein N-phospho-L-histidine.</text>
        <dbReference type="EC" id="2.7.13.3"/>
    </reaction>
</comment>
<reference evidence="17" key="1">
    <citation type="submission" date="2022-05" db="EMBL/GenBank/DDBJ databases">
        <title>Draft genome sequence of Clostridium tertium strain CP3 isolated from Peru.</title>
        <authorList>
            <person name="Hurtado R."/>
            <person name="Lima L."/>
            <person name="Sousa T."/>
            <person name="Jaiswal A.K."/>
            <person name="Tiwari S."/>
            <person name="Maturrano L."/>
            <person name="Brenig B."/>
            <person name="Azevedo V."/>
        </authorList>
    </citation>
    <scope>NUCLEOTIDE SEQUENCE</scope>
    <source>
        <strain evidence="17">CP3</strain>
        <plasmid evidence="17">p3</plasmid>
    </source>
</reference>